<evidence type="ECO:0000259" key="19">
    <source>
        <dbReference type="Pfam" id="PF02823"/>
    </source>
</evidence>
<evidence type="ECO:0000256" key="17">
    <source>
        <dbReference type="SAM" id="Coils"/>
    </source>
</evidence>
<evidence type="ECO:0000256" key="14">
    <source>
        <dbReference type="ARBA" id="ARBA00031795"/>
    </source>
</evidence>
<evidence type="ECO:0000256" key="4">
    <source>
        <dbReference type="ARBA" id="ARBA00011648"/>
    </source>
</evidence>
<evidence type="ECO:0000313" key="21">
    <source>
        <dbReference type="Proteomes" id="UP000242999"/>
    </source>
</evidence>
<gene>
    <name evidence="15" type="primary">atpC</name>
    <name evidence="20" type="ORF">SAMN05421831_103184</name>
</gene>
<evidence type="ECO:0000256" key="12">
    <source>
        <dbReference type="ARBA" id="ARBA00023310"/>
    </source>
</evidence>
<keyword evidence="10 15" id="KW-0472">Membrane</keyword>
<dbReference type="GO" id="GO:0046933">
    <property type="term" value="F:proton-transporting ATP synthase activity, rotational mechanism"/>
    <property type="evidence" value="ECO:0007669"/>
    <property type="project" value="UniProtKB-UniRule"/>
</dbReference>
<dbReference type="PANTHER" id="PTHR13822:SF10">
    <property type="entry name" value="ATP SYNTHASE EPSILON CHAIN, CHLOROPLASTIC"/>
    <property type="match status" value="1"/>
</dbReference>
<dbReference type="Gene3D" id="2.60.15.10">
    <property type="entry name" value="F0F1 ATP synthase delta/epsilon subunit, N-terminal"/>
    <property type="match status" value="1"/>
</dbReference>
<evidence type="ECO:0000256" key="2">
    <source>
        <dbReference type="ARBA" id="ARBA00004202"/>
    </source>
</evidence>
<dbReference type="GO" id="GO:0005524">
    <property type="term" value="F:ATP binding"/>
    <property type="evidence" value="ECO:0007669"/>
    <property type="project" value="UniProtKB-UniRule"/>
</dbReference>
<dbReference type="NCBIfam" id="NF009977">
    <property type="entry name" value="PRK13442.1"/>
    <property type="match status" value="1"/>
</dbReference>
<evidence type="ECO:0000259" key="18">
    <source>
        <dbReference type="Pfam" id="PF00401"/>
    </source>
</evidence>
<keyword evidence="12 15" id="KW-0066">ATP synthesis</keyword>
<organism evidence="20 21">
    <name type="scientific">Allopseudospirillum japonicum</name>
    <dbReference type="NCBI Taxonomy" id="64971"/>
    <lineage>
        <taxon>Bacteria</taxon>
        <taxon>Pseudomonadati</taxon>
        <taxon>Pseudomonadota</taxon>
        <taxon>Gammaproteobacteria</taxon>
        <taxon>Oceanospirillales</taxon>
        <taxon>Oceanospirillaceae</taxon>
        <taxon>Allopseudospirillum</taxon>
    </lineage>
</organism>
<dbReference type="Gene3D" id="1.20.5.440">
    <property type="entry name" value="ATP synthase delta/epsilon subunit, C-terminal domain"/>
    <property type="match status" value="1"/>
</dbReference>
<dbReference type="CDD" id="cd12152">
    <property type="entry name" value="F1-ATPase_delta"/>
    <property type="match status" value="1"/>
</dbReference>
<sequence>MAITLHCDIVSAEKSIFNGRAELVVAAGVLGDLGLAPGHAPLLTELQPGPIRVVKQGGEEEIFYVSGGFLEVQPNVVSILADSALRAVDLDEAAAEQARQNAERALKEKGSELDYARATIELAEAVAKLRTLEQLRRKNAH</sequence>
<dbReference type="AlphaFoldDB" id="A0A1H6RD39"/>
<evidence type="ECO:0000256" key="3">
    <source>
        <dbReference type="ARBA" id="ARBA00005712"/>
    </source>
</evidence>
<name>A0A1H6RD39_9GAMM</name>
<feature type="domain" description="ATP synthase epsilon subunit C-terminal" evidence="18">
    <location>
        <begin position="89"/>
        <end position="132"/>
    </location>
</feature>
<dbReference type="EMBL" id="FNYH01000003">
    <property type="protein sequence ID" value="SEI52406.1"/>
    <property type="molecule type" value="Genomic_DNA"/>
</dbReference>
<keyword evidence="8 15" id="KW-0375">Hydrogen ion transport</keyword>
<dbReference type="NCBIfam" id="NF001847">
    <property type="entry name" value="PRK00571.1-4"/>
    <property type="match status" value="1"/>
</dbReference>
<comment type="function">
    <text evidence="1 15">Produces ATP from ADP in the presence of a proton gradient across the membrane.</text>
</comment>
<keyword evidence="9 15" id="KW-0406">Ion transport</keyword>
<reference evidence="21" key="1">
    <citation type="submission" date="2016-10" db="EMBL/GenBank/DDBJ databases">
        <authorList>
            <person name="Varghese N."/>
            <person name="Submissions S."/>
        </authorList>
    </citation>
    <scope>NUCLEOTIDE SEQUENCE [LARGE SCALE GENOMIC DNA]</scope>
    <source>
        <strain evidence="21">DSM 7165</strain>
    </source>
</reference>
<dbReference type="STRING" id="64971.SAMN05421831_103184"/>
<dbReference type="OrthoDB" id="9791445at2"/>
<evidence type="ECO:0000313" key="20">
    <source>
        <dbReference type="EMBL" id="SEI52406.1"/>
    </source>
</evidence>
<comment type="similarity">
    <text evidence="3 15 16">Belongs to the ATPase epsilon chain family.</text>
</comment>
<evidence type="ECO:0000256" key="5">
    <source>
        <dbReference type="ARBA" id="ARBA00014480"/>
    </source>
</evidence>
<dbReference type="InterPro" id="IPR001469">
    <property type="entry name" value="ATP_synth_F1_dsu/esu"/>
</dbReference>
<keyword evidence="11 15" id="KW-0139">CF(1)</keyword>
<evidence type="ECO:0000256" key="6">
    <source>
        <dbReference type="ARBA" id="ARBA00022448"/>
    </source>
</evidence>
<evidence type="ECO:0000256" key="13">
    <source>
        <dbReference type="ARBA" id="ARBA00030215"/>
    </source>
</evidence>
<dbReference type="Pfam" id="PF00401">
    <property type="entry name" value="ATP-synt_DE"/>
    <property type="match status" value="1"/>
</dbReference>
<dbReference type="FunFam" id="2.60.15.10:FF:000001">
    <property type="entry name" value="ATP synthase epsilon chain"/>
    <property type="match status" value="1"/>
</dbReference>
<evidence type="ECO:0000256" key="9">
    <source>
        <dbReference type="ARBA" id="ARBA00023065"/>
    </source>
</evidence>
<keyword evidence="21" id="KW-1185">Reference proteome</keyword>
<evidence type="ECO:0000256" key="10">
    <source>
        <dbReference type="ARBA" id="ARBA00023136"/>
    </source>
</evidence>
<comment type="subunit">
    <text evidence="4 15 16">F-type ATPases have 2 components, CF(1) - the catalytic core - and CF(0) - the membrane proton channel. CF(1) has five subunits: alpha(3), beta(3), gamma(1), delta(1), epsilon(1). CF(0) has three main subunits: a, b and c.</text>
</comment>
<dbReference type="Pfam" id="PF02823">
    <property type="entry name" value="ATP-synt_DE_N"/>
    <property type="match status" value="1"/>
</dbReference>
<evidence type="ECO:0000256" key="1">
    <source>
        <dbReference type="ARBA" id="ARBA00003543"/>
    </source>
</evidence>
<evidence type="ECO:0000256" key="16">
    <source>
        <dbReference type="RuleBase" id="RU003656"/>
    </source>
</evidence>
<dbReference type="NCBIfam" id="TIGR01216">
    <property type="entry name" value="ATP_synt_epsi"/>
    <property type="match status" value="1"/>
</dbReference>
<dbReference type="InterPro" id="IPR020547">
    <property type="entry name" value="ATP_synth_F1_esu_C"/>
</dbReference>
<evidence type="ECO:0000256" key="7">
    <source>
        <dbReference type="ARBA" id="ARBA00022475"/>
    </source>
</evidence>
<dbReference type="SUPFAM" id="SSF51344">
    <property type="entry name" value="Epsilon subunit of F1F0-ATP synthase N-terminal domain"/>
    <property type="match status" value="1"/>
</dbReference>
<protein>
    <recommendedName>
        <fullName evidence="5 15">ATP synthase epsilon chain</fullName>
    </recommendedName>
    <alternativeName>
        <fullName evidence="14 15">ATP synthase F1 sector epsilon subunit</fullName>
    </alternativeName>
    <alternativeName>
        <fullName evidence="13 15">F-ATPase epsilon subunit</fullName>
    </alternativeName>
</protein>
<dbReference type="InterPro" id="IPR036794">
    <property type="entry name" value="ATP_F1_dsu/esu_C_sf"/>
</dbReference>
<evidence type="ECO:0000256" key="15">
    <source>
        <dbReference type="HAMAP-Rule" id="MF_00530"/>
    </source>
</evidence>
<evidence type="ECO:0000256" key="11">
    <source>
        <dbReference type="ARBA" id="ARBA00023196"/>
    </source>
</evidence>
<dbReference type="PANTHER" id="PTHR13822">
    <property type="entry name" value="ATP SYNTHASE DELTA/EPSILON CHAIN"/>
    <property type="match status" value="1"/>
</dbReference>
<dbReference type="HAMAP" id="MF_00530">
    <property type="entry name" value="ATP_synth_epsil_bac"/>
    <property type="match status" value="1"/>
</dbReference>
<feature type="domain" description="ATP synthase F1 complex delta/epsilon subunit N-terminal" evidence="19">
    <location>
        <begin position="5"/>
        <end position="84"/>
    </location>
</feature>
<keyword evidence="17" id="KW-0175">Coiled coil</keyword>
<dbReference type="Proteomes" id="UP000242999">
    <property type="component" value="Unassembled WGS sequence"/>
</dbReference>
<feature type="coiled-coil region" evidence="17">
    <location>
        <begin position="88"/>
        <end position="135"/>
    </location>
</feature>
<dbReference type="GO" id="GO:0045259">
    <property type="term" value="C:proton-transporting ATP synthase complex"/>
    <property type="evidence" value="ECO:0007669"/>
    <property type="project" value="UniProtKB-KW"/>
</dbReference>
<keyword evidence="6 15" id="KW-0813">Transport</keyword>
<accession>A0A1H6RD39</accession>
<dbReference type="InterPro" id="IPR036771">
    <property type="entry name" value="ATPsynth_dsu/esu_N"/>
</dbReference>
<evidence type="ECO:0000256" key="8">
    <source>
        <dbReference type="ARBA" id="ARBA00022781"/>
    </source>
</evidence>
<dbReference type="InterPro" id="IPR020546">
    <property type="entry name" value="ATP_synth_F1_dsu/esu_N"/>
</dbReference>
<keyword evidence="7 15" id="KW-1003">Cell membrane</keyword>
<dbReference type="GO" id="GO:0005886">
    <property type="term" value="C:plasma membrane"/>
    <property type="evidence" value="ECO:0007669"/>
    <property type="project" value="UniProtKB-SubCell"/>
</dbReference>
<dbReference type="SUPFAM" id="SSF46604">
    <property type="entry name" value="Epsilon subunit of F1F0-ATP synthase C-terminal domain"/>
    <property type="match status" value="1"/>
</dbReference>
<proteinExistence type="inferred from homology"/>
<dbReference type="RefSeq" id="WP_093308838.1">
    <property type="nucleotide sequence ID" value="NZ_FNYH01000003.1"/>
</dbReference>
<comment type="subcellular location">
    <subcellularLocation>
        <location evidence="2 15">Cell membrane</location>
        <topology evidence="2 15">Peripheral membrane protein</topology>
    </subcellularLocation>
</comment>